<protein>
    <recommendedName>
        <fullName evidence="15">Cytochrome oxidase assembly protein</fullName>
    </recommendedName>
</protein>
<comment type="pathway">
    <text evidence="11">Porphyrin-containing compound metabolism.</text>
</comment>
<feature type="transmembrane region" description="Helical" evidence="12">
    <location>
        <begin position="264"/>
        <end position="283"/>
    </location>
</feature>
<comment type="subcellular location">
    <subcellularLocation>
        <location evidence="1">Membrane</location>
        <topology evidence="1">Multi-pass membrane protein</topology>
    </subcellularLocation>
</comment>
<evidence type="ECO:0000256" key="12">
    <source>
        <dbReference type="SAM" id="Phobius"/>
    </source>
</evidence>
<keyword evidence="5 12" id="KW-1133">Transmembrane helix</keyword>
<accession>A0A1Z4KSQ2</accession>
<evidence type="ECO:0000256" key="9">
    <source>
        <dbReference type="ARBA" id="ARBA00023136"/>
    </source>
</evidence>
<keyword evidence="2" id="KW-1003">Cell membrane</keyword>
<proteinExistence type="predicted"/>
<evidence type="ECO:0000256" key="6">
    <source>
        <dbReference type="ARBA" id="ARBA00023002"/>
    </source>
</evidence>
<feature type="transmembrane region" description="Helical" evidence="12">
    <location>
        <begin position="44"/>
        <end position="65"/>
    </location>
</feature>
<dbReference type="AlphaFoldDB" id="A0A1Z4KSQ2"/>
<gene>
    <name evidence="13" type="ORF">NIES23_47470</name>
</gene>
<name>A0A1Z4KSQ2_ANAVA</name>
<dbReference type="GO" id="GO:0006784">
    <property type="term" value="P:heme A biosynthetic process"/>
    <property type="evidence" value="ECO:0007669"/>
    <property type="project" value="InterPro"/>
</dbReference>
<dbReference type="EMBL" id="AP018216">
    <property type="protein sequence ID" value="BAY71923.1"/>
    <property type="molecule type" value="Genomic_DNA"/>
</dbReference>
<dbReference type="InterPro" id="IPR050450">
    <property type="entry name" value="COX15/CtaA_HemeA_synthase"/>
</dbReference>
<evidence type="ECO:0000256" key="2">
    <source>
        <dbReference type="ARBA" id="ARBA00022475"/>
    </source>
</evidence>
<evidence type="ECO:0000256" key="5">
    <source>
        <dbReference type="ARBA" id="ARBA00022989"/>
    </source>
</evidence>
<dbReference type="Pfam" id="PF02628">
    <property type="entry name" value="COX15-CtaA"/>
    <property type="match status" value="1"/>
</dbReference>
<evidence type="ECO:0000256" key="11">
    <source>
        <dbReference type="ARBA" id="ARBA00023444"/>
    </source>
</evidence>
<evidence type="ECO:0000256" key="4">
    <source>
        <dbReference type="ARBA" id="ARBA00022723"/>
    </source>
</evidence>
<evidence type="ECO:0000256" key="3">
    <source>
        <dbReference type="ARBA" id="ARBA00022692"/>
    </source>
</evidence>
<dbReference type="PANTHER" id="PTHR35457:SF1">
    <property type="entry name" value="HEME A SYNTHASE"/>
    <property type="match status" value="1"/>
</dbReference>
<evidence type="ECO:0000256" key="8">
    <source>
        <dbReference type="ARBA" id="ARBA00023133"/>
    </source>
</evidence>
<keyword evidence="10" id="KW-1015">Disulfide bond</keyword>
<dbReference type="Proteomes" id="UP000217507">
    <property type="component" value="Chromosome"/>
</dbReference>
<evidence type="ECO:0000313" key="13">
    <source>
        <dbReference type="EMBL" id="BAY71923.1"/>
    </source>
</evidence>
<keyword evidence="4" id="KW-0479">Metal-binding</keyword>
<dbReference type="GO" id="GO:0046872">
    <property type="term" value="F:metal ion binding"/>
    <property type="evidence" value="ECO:0007669"/>
    <property type="project" value="UniProtKB-KW"/>
</dbReference>
<evidence type="ECO:0000313" key="14">
    <source>
        <dbReference type="Proteomes" id="UP000217507"/>
    </source>
</evidence>
<sequence length="333" mass="36682">MKIEKFKQLTKGRQKVSLMNEFVLEQQNETATEQQKPKDMIRRLVWKMSIATLILMAIGSATRVMNAGLACPDWPLCYGELVPAKQMNLQVFLEWFHRLDASLIGMSAIALFGLSWWHRRALPSWLPWASTFALLLIVFQGILGGLTVTELLRFDIVTAHMGTALLFFTSLLIIGIALIPYQGTGNVGKLPWLGLIATILVYAQSLLGALVGSRWALHQCFGGSQLCNVMYSHIFGLVPPTVATLAVVLISWRTPALHPALRRLANMAGGLLILQILLGFATFRLHLQVEPLTVSHQAIGATLLGTLVAFTVLALRDWATVGLTATATNTQMR</sequence>
<dbReference type="InterPro" id="IPR003780">
    <property type="entry name" value="COX15/CtaA_fam"/>
</dbReference>
<feature type="transmembrane region" description="Helical" evidence="12">
    <location>
        <begin position="126"/>
        <end position="147"/>
    </location>
</feature>
<keyword evidence="7" id="KW-0408">Iron</keyword>
<evidence type="ECO:0000256" key="1">
    <source>
        <dbReference type="ARBA" id="ARBA00004141"/>
    </source>
</evidence>
<keyword evidence="9 12" id="KW-0472">Membrane</keyword>
<evidence type="ECO:0000256" key="10">
    <source>
        <dbReference type="ARBA" id="ARBA00023157"/>
    </source>
</evidence>
<dbReference type="PANTHER" id="PTHR35457">
    <property type="entry name" value="HEME A SYNTHASE"/>
    <property type="match status" value="1"/>
</dbReference>
<keyword evidence="3 12" id="KW-0812">Transmembrane</keyword>
<feature type="transmembrane region" description="Helical" evidence="12">
    <location>
        <begin position="159"/>
        <end position="180"/>
    </location>
</feature>
<organism evidence="13 14">
    <name type="scientific">Trichormus variabilis NIES-23</name>
    <dbReference type="NCBI Taxonomy" id="1973479"/>
    <lineage>
        <taxon>Bacteria</taxon>
        <taxon>Bacillati</taxon>
        <taxon>Cyanobacteriota</taxon>
        <taxon>Cyanophyceae</taxon>
        <taxon>Nostocales</taxon>
        <taxon>Nostocaceae</taxon>
        <taxon>Trichormus</taxon>
    </lineage>
</organism>
<feature type="transmembrane region" description="Helical" evidence="12">
    <location>
        <begin position="231"/>
        <end position="252"/>
    </location>
</feature>
<evidence type="ECO:0000256" key="7">
    <source>
        <dbReference type="ARBA" id="ARBA00023004"/>
    </source>
</evidence>
<keyword evidence="8" id="KW-0350">Heme biosynthesis</keyword>
<feature type="transmembrane region" description="Helical" evidence="12">
    <location>
        <begin position="295"/>
        <end position="315"/>
    </location>
</feature>
<evidence type="ECO:0008006" key="15">
    <source>
        <dbReference type="Google" id="ProtNLM"/>
    </source>
</evidence>
<feature type="transmembrane region" description="Helical" evidence="12">
    <location>
        <begin position="95"/>
        <end position="114"/>
    </location>
</feature>
<feature type="transmembrane region" description="Helical" evidence="12">
    <location>
        <begin position="192"/>
        <end position="211"/>
    </location>
</feature>
<keyword evidence="6" id="KW-0560">Oxidoreductase</keyword>
<dbReference type="GO" id="GO:0016491">
    <property type="term" value="F:oxidoreductase activity"/>
    <property type="evidence" value="ECO:0007669"/>
    <property type="project" value="UniProtKB-KW"/>
</dbReference>
<dbReference type="GO" id="GO:0016020">
    <property type="term" value="C:membrane"/>
    <property type="evidence" value="ECO:0007669"/>
    <property type="project" value="UniProtKB-SubCell"/>
</dbReference>
<reference evidence="13 14" key="1">
    <citation type="submission" date="2017-06" db="EMBL/GenBank/DDBJ databases">
        <title>Genome sequencing of cyanobaciteial culture collection at National Institute for Environmental Studies (NIES).</title>
        <authorList>
            <person name="Hirose Y."/>
            <person name="Shimura Y."/>
            <person name="Fujisawa T."/>
            <person name="Nakamura Y."/>
            <person name="Kawachi M."/>
        </authorList>
    </citation>
    <scope>NUCLEOTIDE SEQUENCE [LARGE SCALE GENOMIC DNA]</scope>
    <source>
        <strain evidence="13 14">NIES-23</strain>
    </source>
</reference>